<evidence type="ECO:0000256" key="1">
    <source>
        <dbReference type="ARBA" id="ARBA00010515"/>
    </source>
</evidence>
<dbReference type="EMBL" id="QGNW01000004">
    <property type="protein sequence ID" value="RVX22244.1"/>
    <property type="molecule type" value="Genomic_DNA"/>
</dbReference>
<dbReference type="Proteomes" id="UP000288805">
    <property type="component" value="Unassembled WGS sequence"/>
</dbReference>
<sequence length="643" mass="70854">MDSTVTKEVATELLPIIRVYKDGTVERLMASPIVPPFPEGDPQTGVLSKDISFSITPDSSISARLYLPKLPDQQSHKLPILVYFHGGGFCIESASSFLVHRYLNILVSQAKVVVVSVDYRLAPEHLLPIAYDDCWDALNWVAPHSARGATDKEPWLLEYGDFERLFIGGDSSGGNIVHNMAIRGGVRISGAILVDPYFWGSKPIGSEPKEGHEESLLSRLWKLAYPSSGLDDPLINPVGPGAPSLAGLGCSRMLVCVAEKDILRDRGIAYIDAVRTSGWEGDVELFEAEGENHGHHIFYPETDKAKEISSSSFDPTIIFSTMDSREPEIACEFLPFLRVYKDGSIDRLVDPPSVPPSLDDPDTGVSSKDIIISPDTGVSARIYLPKLTNTHQKLPILVYFHGGGFCVGSAFSAADHRYINTLSSQATLLAISIEYRLAPTHPLPTAYEDCWAALQWVSSHSTGGDEPWLTQHGNFDRIFIGGDSAGGNIAHNTVMRAGTESLPNGVRILGAFLSQPYFWGSQPIGSESVEDHHQKVSYRIWKFVCPSSEAGIDDSRVNPCSRTPGCPSLSKLGCRRLLVCVAGKDELRDRDVRYYEAVRESGWEGEVELYEEKEEDHVFHIFNPESENAKNMTSRLVAFLQMK</sequence>
<proteinExistence type="inferred from homology"/>
<feature type="domain" description="Alpha/beta hydrolase fold-3" evidence="3">
    <location>
        <begin position="397"/>
        <end position="620"/>
    </location>
</feature>
<dbReference type="AlphaFoldDB" id="A0A438KM15"/>
<dbReference type="SUPFAM" id="SSF53474">
    <property type="entry name" value="alpha/beta-Hydrolases"/>
    <property type="match status" value="2"/>
</dbReference>
<dbReference type="Gene3D" id="3.40.50.1820">
    <property type="entry name" value="alpha/beta hydrolase"/>
    <property type="match status" value="2"/>
</dbReference>
<protein>
    <submittedName>
        <fullName evidence="4">2-hydroxyisoflavanone dehydratase</fullName>
    </submittedName>
</protein>
<dbReference type="InterPro" id="IPR050466">
    <property type="entry name" value="Carboxylest/Gibb_receptor"/>
</dbReference>
<reference evidence="4 5" key="1">
    <citation type="journal article" date="2018" name="PLoS Genet.">
        <title>Population sequencing reveals clonal diversity and ancestral inbreeding in the grapevine cultivar Chardonnay.</title>
        <authorList>
            <person name="Roach M.J."/>
            <person name="Johnson D.L."/>
            <person name="Bohlmann J."/>
            <person name="van Vuuren H.J."/>
            <person name="Jones S.J."/>
            <person name="Pretorius I.S."/>
            <person name="Schmidt S.A."/>
            <person name="Borneman A.R."/>
        </authorList>
    </citation>
    <scope>NUCLEOTIDE SEQUENCE [LARGE SCALE GENOMIC DNA]</scope>
    <source>
        <strain evidence="5">cv. Chardonnay</strain>
        <tissue evidence="4">Leaf</tissue>
    </source>
</reference>
<gene>
    <name evidence="4" type="primary">HIDM_0</name>
    <name evidence="4" type="ORF">CK203_001307</name>
</gene>
<evidence type="ECO:0000256" key="2">
    <source>
        <dbReference type="ARBA" id="ARBA00022801"/>
    </source>
</evidence>
<dbReference type="InterPro" id="IPR002168">
    <property type="entry name" value="Lipase_GDXG_HIS_AS"/>
</dbReference>
<name>A0A438KM15_VITVI</name>
<comment type="similarity">
    <text evidence="1">Belongs to the 'GDXG' lipolytic enzyme family.</text>
</comment>
<keyword evidence="2" id="KW-0378">Hydrolase</keyword>
<feature type="domain" description="Alpha/beta hydrolase fold-3" evidence="3">
    <location>
        <begin position="81"/>
        <end position="296"/>
    </location>
</feature>
<organism evidence="4 5">
    <name type="scientific">Vitis vinifera</name>
    <name type="common">Grape</name>
    <dbReference type="NCBI Taxonomy" id="29760"/>
    <lineage>
        <taxon>Eukaryota</taxon>
        <taxon>Viridiplantae</taxon>
        <taxon>Streptophyta</taxon>
        <taxon>Embryophyta</taxon>
        <taxon>Tracheophyta</taxon>
        <taxon>Spermatophyta</taxon>
        <taxon>Magnoliopsida</taxon>
        <taxon>eudicotyledons</taxon>
        <taxon>Gunneridae</taxon>
        <taxon>Pentapetalae</taxon>
        <taxon>rosids</taxon>
        <taxon>Vitales</taxon>
        <taxon>Vitaceae</taxon>
        <taxon>Viteae</taxon>
        <taxon>Vitis</taxon>
    </lineage>
</organism>
<evidence type="ECO:0000313" key="4">
    <source>
        <dbReference type="EMBL" id="RVX22244.1"/>
    </source>
</evidence>
<accession>A0A438KM15</accession>
<dbReference type="Pfam" id="PF07859">
    <property type="entry name" value="Abhydrolase_3"/>
    <property type="match status" value="2"/>
</dbReference>
<evidence type="ECO:0000313" key="5">
    <source>
        <dbReference type="Proteomes" id="UP000288805"/>
    </source>
</evidence>
<dbReference type="PROSITE" id="PS01173">
    <property type="entry name" value="LIPASE_GDXG_HIS"/>
    <property type="match status" value="2"/>
</dbReference>
<dbReference type="PANTHER" id="PTHR23024">
    <property type="entry name" value="ARYLACETAMIDE DEACETYLASE"/>
    <property type="match status" value="1"/>
</dbReference>
<dbReference type="GO" id="GO:0016787">
    <property type="term" value="F:hydrolase activity"/>
    <property type="evidence" value="ECO:0007669"/>
    <property type="project" value="UniProtKB-KW"/>
</dbReference>
<evidence type="ECO:0000259" key="3">
    <source>
        <dbReference type="Pfam" id="PF07859"/>
    </source>
</evidence>
<dbReference type="PANTHER" id="PTHR23024:SF551">
    <property type="entry name" value="2-HYDROXYISOFLAVANONE DEHYDRATASE-LIKE"/>
    <property type="match status" value="1"/>
</dbReference>
<comment type="caution">
    <text evidence="4">The sequence shown here is derived from an EMBL/GenBank/DDBJ whole genome shotgun (WGS) entry which is preliminary data.</text>
</comment>
<dbReference type="InterPro" id="IPR029058">
    <property type="entry name" value="AB_hydrolase_fold"/>
</dbReference>
<dbReference type="InterPro" id="IPR013094">
    <property type="entry name" value="AB_hydrolase_3"/>
</dbReference>